<dbReference type="Proteomes" id="UP001175000">
    <property type="component" value="Unassembled WGS sequence"/>
</dbReference>
<feature type="transmembrane region" description="Helical" evidence="2">
    <location>
        <begin position="223"/>
        <end position="244"/>
    </location>
</feature>
<gene>
    <name evidence="4" type="ORF">B0T14DRAFT_535538</name>
</gene>
<dbReference type="EMBL" id="JAULSU010000002">
    <property type="protein sequence ID" value="KAK0627839.1"/>
    <property type="molecule type" value="Genomic_DNA"/>
</dbReference>
<keyword evidence="3" id="KW-0732">Signal</keyword>
<keyword evidence="2" id="KW-0812">Transmembrane</keyword>
<sequence length="426" mass="46864">MPWLLALLVIVFTADTISASSLSDFSNDLATDLGPLVQLLGEPVTKQYLSEATTFVDYFIFAMAPIGILTAVVSVIRVCGDSALRAFIGRAQESETVVEAELCTSTSRDVCELFNKGGVTRVLGRPKILEIVHVSEDTTPFAPNPNLSLNVGIVKLPSAVFYLVALVGFVIQAGLLIMAAVTAWHPEIHWRPDDNDGSSPMEPSPKDMEEASKSIIARVPAPMIFILGSVFMCLGMFLCAALVGHSTRESTFLRKTLRKPPRTRLYWLQPGNQVIGDQTFDAFAFAEEDDKMLKEYISSRKDPSKRAAIYTWIAISLTLGGYVAQFVGLRGMSSYISITQLAGSLAMSFLRGCLRMRRLSRTDNRLAKMPDKVLRHELDWMAFEISRHGNGDVGIAKSGIRKTTMHTLGRPSKSWSERPPGAYKPP</sequence>
<evidence type="ECO:0000256" key="1">
    <source>
        <dbReference type="SAM" id="MobiDB-lite"/>
    </source>
</evidence>
<name>A0AA39X5S5_9PEZI</name>
<reference evidence="4" key="1">
    <citation type="submission" date="2023-06" db="EMBL/GenBank/DDBJ databases">
        <title>Genome-scale phylogeny and comparative genomics of the fungal order Sordariales.</title>
        <authorList>
            <consortium name="Lawrence Berkeley National Laboratory"/>
            <person name="Hensen N."/>
            <person name="Bonometti L."/>
            <person name="Westerberg I."/>
            <person name="Brannstrom I.O."/>
            <person name="Guillou S."/>
            <person name="Cros-Aarteil S."/>
            <person name="Calhoun S."/>
            <person name="Haridas S."/>
            <person name="Kuo A."/>
            <person name="Mondo S."/>
            <person name="Pangilinan J."/>
            <person name="Riley R."/>
            <person name="Labutti K."/>
            <person name="Andreopoulos B."/>
            <person name="Lipzen A."/>
            <person name="Chen C."/>
            <person name="Yanf M."/>
            <person name="Daum C."/>
            <person name="Ng V."/>
            <person name="Clum A."/>
            <person name="Steindorff A."/>
            <person name="Ohm R."/>
            <person name="Martin F."/>
            <person name="Silar P."/>
            <person name="Natvig D."/>
            <person name="Lalanne C."/>
            <person name="Gautier V."/>
            <person name="Ament-Velasquez S.L."/>
            <person name="Kruys A."/>
            <person name="Hutchinson M.I."/>
            <person name="Powell A.J."/>
            <person name="Barry K."/>
            <person name="Miller A.N."/>
            <person name="Grigoriev I.V."/>
            <person name="Debuchy R."/>
            <person name="Gladieux P."/>
            <person name="Thoren M.H."/>
            <person name="Johannesson H."/>
        </authorList>
    </citation>
    <scope>NUCLEOTIDE SEQUENCE</scope>
    <source>
        <strain evidence="4">CBS 606.72</strain>
    </source>
</reference>
<keyword evidence="2" id="KW-0472">Membrane</keyword>
<dbReference type="AlphaFoldDB" id="A0AA39X5S5"/>
<accession>A0AA39X5S5</accession>
<protein>
    <submittedName>
        <fullName evidence="4">Uncharacterized protein</fullName>
    </submittedName>
</protein>
<comment type="caution">
    <text evidence="4">The sequence shown here is derived from an EMBL/GenBank/DDBJ whole genome shotgun (WGS) entry which is preliminary data.</text>
</comment>
<feature type="chain" id="PRO_5041354270" evidence="3">
    <location>
        <begin position="20"/>
        <end position="426"/>
    </location>
</feature>
<proteinExistence type="predicted"/>
<feature type="transmembrane region" description="Helical" evidence="2">
    <location>
        <begin position="58"/>
        <end position="80"/>
    </location>
</feature>
<evidence type="ECO:0000313" key="5">
    <source>
        <dbReference type="Proteomes" id="UP001175000"/>
    </source>
</evidence>
<feature type="transmembrane region" description="Helical" evidence="2">
    <location>
        <begin position="307"/>
        <end position="328"/>
    </location>
</feature>
<organism evidence="4 5">
    <name type="scientific">Immersiella caudata</name>
    <dbReference type="NCBI Taxonomy" id="314043"/>
    <lineage>
        <taxon>Eukaryota</taxon>
        <taxon>Fungi</taxon>
        <taxon>Dikarya</taxon>
        <taxon>Ascomycota</taxon>
        <taxon>Pezizomycotina</taxon>
        <taxon>Sordariomycetes</taxon>
        <taxon>Sordariomycetidae</taxon>
        <taxon>Sordariales</taxon>
        <taxon>Lasiosphaeriaceae</taxon>
        <taxon>Immersiella</taxon>
    </lineage>
</organism>
<feature type="signal peptide" evidence="3">
    <location>
        <begin position="1"/>
        <end position="19"/>
    </location>
</feature>
<feature type="region of interest" description="Disordered" evidence="1">
    <location>
        <begin position="406"/>
        <end position="426"/>
    </location>
</feature>
<keyword evidence="2" id="KW-1133">Transmembrane helix</keyword>
<feature type="transmembrane region" description="Helical" evidence="2">
    <location>
        <begin position="159"/>
        <end position="184"/>
    </location>
</feature>
<evidence type="ECO:0000256" key="2">
    <source>
        <dbReference type="SAM" id="Phobius"/>
    </source>
</evidence>
<keyword evidence="5" id="KW-1185">Reference proteome</keyword>
<evidence type="ECO:0000256" key="3">
    <source>
        <dbReference type="SAM" id="SignalP"/>
    </source>
</evidence>
<feature type="transmembrane region" description="Helical" evidence="2">
    <location>
        <begin position="334"/>
        <end position="354"/>
    </location>
</feature>
<evidence type="ECO:0000313" key="4">
    <source>
        <dbReference type="EMBL" id="KAK0627839.1"/>
    </source>
</evidence>